<feature type="compositionally biased region" description="Low complexity" evidence="1">
    <location>
        <begin position="201"/>
        <end position="217"/>
    </location>
</feature>
<keyword evidence="2" id="KW-0560">Oxidoreductase</keyword>
<dbReference type="EMBL" id="CADCUE010000202">
    <property type="protein sequence ID" value="CAA9348026.1"/>
    <property type="molecule type" value="Genomic_DNA"/>
</dbReference>
<feature type="region of interest" description="Disordered" evidence="1">
    <location>
        <begin position="1"/>
        <end position="66"/>
    </location>
</feature>
<feature type="non-terminal residue" evidence="2">
    <location>
        <position position="1"/>
    </location>
</feature>
<feature type="compositionally biased region" description="Basic and acidic residues" evidence="1">
    <location>
        <begin position="161"/>
        <end position="178"/>
    </location>
</feature>
<name>A0A6J4M276_9ACTN</name>
<protein>
    <submittedName>
        <fullName evidence="2">Ferredoxin-dependent glutamate synthase</fullName>
        <ecNumber evidence="2">1.4.7.1</ecNumber>
    </submittedName>
</protein>
<feature type="region of interest" description="Disordered" evidence="1">
    <location>
        <begin position="126"/>
        <end position="145"/>
    </location>
</feature>
<feature type="compositionally biased region" description="Basic residues" evidence="1">
    <location>
        <begin position="353"/>
        <end position="373"/>
    </location>
</feature>
<feature type="compositionally biased region" description="Low complexity" evidence="1">
    <location>
        <begin position="227"/>
        <end position="245"/>
    </location>
</feature>
<feature type="non-terminal residue" evidence="2">
    <location>
        <position position="525"/>
    </location>
</feature>
<feature type="compositionally biased region" description="Basic residues" evidence="1">
    <location>
        <begin position="382"/>
        <end position="394"/>
    </location>
</feature>
<feature type="region of interest" description="Disordered" evidence="1">
    <location>
        <begin position="353"/>
        <end position="525"/>
    </location>
</feature>
<sequence length="525" mass="57320">DASRTQLRPGRAVRPGRPRRPRPAAARPRAAAELPGPRACALPARGHRPGAAPVPRRQQQRGTAVHARPATLGLRVLQGREQLLRLRHGQRRRVHRRICSHQAPHVRPGGAAVLAHRRARGRPALREGARRRPGEGRRLPAPLGGEHLGHELRLAVGRGRRGAEPRGRAGRLPAEHRGGRAVALPPQGRRARVPARHRVLRLPGRVRPLRPGAAQGPGRRRTRPRSGDQAQPGRQAGAGRGAARAEGLRRDRGHPRRAGGAGLHQPVPARGVQRRGQPARLGRAPGRGDRAAGGHQVRRRRPRLLARPDRSDGGHGPGRGLRDVGRRGGRHGCGTADLHRLRLAALPARLRPRLQRLRRARPDRRGRVRRRRQAGAAGQRGGRVRARLRHGQRRPRGDAVDRLHPGAEVPHRHLPHRGRHAERLADARTGPGAQVGTRGELRQDAPPRSRQGRGGLRCRAPRADLHGCRRGARRPHGVDPARRGLRLPAGLGHAVGAGLRRDRAPHDVHRGPGRDRSAVTDRAGL</sequence>
<dbReference type="GO" id="GO:0016041">
    <property type="term" value="F:glutamate synthase (ferredoxin) activity"/>
    <property type="evidence" value="ECO:0007669"/>
    <property type="project" value="UniProtKB-EC"/>
</dbReference>
<feature type="compositionally biased region" description="Basic and acidic residues" evidence="1">
    <location>
        <begin position="126"/>
        <end position="138"/>
    </location>
</feature>
<evidence type="ECO:0000313" key="2">
    <source>
        <dbReference type="EMBL" id="CAA9348026.1"/>
    </source>
</evidence>
<dbReference type="AlphaFoldDB" id="A0A6J4M276"/>
<gene>
    <name evidence="2" type="ORF">AVDCRST_MAG16-2187</name>
</gene>
<feature type="compositionally biased region" description="Low complexity" evidence="1">
    <location>
        <begin position="23"/>
        <end position="39"/>
    </location>
</feature>
<reference evidence="2" key="1">
    <citation type="submission" date="2020-02" db="EMBL/GenBank/DDBJ databases">
        <authorList>
            <person name="Meier V. D."/>
        </authorList>
    </citation>
    <scope>NUCLEOTIDE SEQUENCE</scope>
    <source>
        <strain evidence="2">AVDCRST_MAG16</strain>
    </source>
</reference>
<feature type="region of interest" description="Disordered" evidence="1">
    <location>
        <begin position="157"/>
        <end position="331"/>
    </location>
</feature>
<dbReference type="EC" id="1.4.7.1" evidence="2"/>
<feature type="compositionally biased region" description="Basic and acidic residues" evidence="1">
    <location>
        <begin position="395"/>
        <end position="411"/>
    </location>
</feature>
<organism evidence="2">
    <name type="scientific">uncultured Frankineae bacterium</name>
    <dbReference type="NCBI Taxonomy" id="437475"/>
    <lineage>
        <taxon>Bacteria</taxon>
        <taxon>Bacillati</taxon>
        <taxon>Actinomycetota</taxon>
        <taxon>Actinomycetes</taxon>
        <taxon>Frankiales</taxon>
        <taxon>environmental samples</taxon>
    </lineage>
</organism>
<feature type="compositionally biased region" description="Basic residues" evidence="1">
    <location>
        <begin position="189"/>
        <end position="200"/>
    </location>
</feature>
<feature type="compositionally biased region" description="Low complexity" evidence="1">
    <location>
        <begin position="274"/>
        <end position="284"/>
    </location>
</feature>
<evidence type="ECO:0000256" key="1">
    <source>
        <dbReference type="SAM" id="MobiDB-lite"/>
    </source>
</evidence>
<feature type="compositionally biased region" description="Basic and acidic residues" evidence="1">
    <location>
        <begin position="499"/>
        <end position="525"/>
    </location>
</feature>
<proteinExistence type="predicted"/>
<accession>A0A6J4M276</accession>